<evidence type="ECO:0000313" key="11">
    <source>
        <dbReference type="Proteomes" id="UP001597399"/>
    </source>
</evidence>
<evidence type="ECO:0000256" key="7">
    <source>
        <dbReference type="SAM" id="Phobius"/>
    </source>
</evidence>
<sequence length="579" mass="64430">MKNIFKRNKPSWSRLQLTISMKFSIGLWIVLILMLSSAAMSAVLLYQTMQRAEDAQRAGERAAQITEIGSLFRAKDARVVDYVLNPGDAAVKLYSQDQMKLTRAEKKLEPYMNTNEQKKWFSQIMSADARTFNLFQSEFVPAVLMNDKQKTAQVHEEQNKIQNQIINNVSKLRESVLTEEKIAMENIRKQVIGSMVFLVASVLLTIVLSSAVTLWISKQTKASFTRVIASTNKIASGDLRVGDGQEQSVHNKDELGLIAESIEKMKHNLLDMIQMIRAAALNTKNSGRTLITSTKSVSDESREMAEATNEISAGLENQATNTSNIAQFTEEFMNKLDQEVGTLSIVLNKALNASHLTEEGTKLIDQSQKNMKQIESSVLKARDEMGNFKVRLKDLNHLIEMIEHIAGQTNLLALNATIESARAGEYGKGFTVIAESIRKLSIQTTESAKDMANKLRGIHNGSEAVEQALVISGEQVRSGVKQIKSTGDALISIHSEAQNIGDSMDRLTERLHEVNQIGYQMKESIDAVAAVSQESSARVANVNQSMNRIEKTMRAVASESKILAETSDHFDQLMKRFKV</sequence>
<dbReference type="CDD" id="cd06225">
    <property type="entry name" value="HAMP"/>
    <property type="match status" value="1"/>
</dbReference>
<keyword evidence="7" id="KW-1133">Transmembrane helix</keyword>
<keyword evidence="11" id="KW-1185">Reference proteome</keyword>
<evidence type="ECO:0000259" key="8">
    <source>
        <dbReference type="PROSITE" id="PS50111"/>
    </source>
</evidence>
<dbReference type="PROSITE" id="PS50111">
    <property type="entry name" value="CHEMOTAXIS_TRANSDUC_2"/>
    <property type="match status" value="1"/>
</dbReference>
<dbReference type="PANTHER" id="PTHR32089">
    <property type="entry name" value="METHYL-ACCEPTING CHEMOTAXIS PROTEIN MCPB"/>
    <property type="match status" value="1"/>
</dbReference>
<dbReference type="InterPro" id="IPR004089">
    <property type="entry name" value="MCPsignal_dom"/>
</dbReference>
<dbReference type="PROSITE" id="PS50885">
    <property type="entry name" value="HAMP"/>
    <property type="match status" value="1"/>
</dbReference>
<comment type="similarity">
    <text evidence="5">Belongs to the methyl-accepting chemotaxis (MCP) protein family.</text>
</comment>
<dbReference type="PRINTS" id="PR00260">
    <property type="entry name" value="CHEMTRNSDUCR"/>
</dbReference>
<feature type="domain" description="Methyl-accepting transducer" evidence="8">
    <location>
        <begin position="293"/>
        <end position="543"/>
    </location>
</feature>
<evidence type="ECO:0000256" key="3">
    <source>
        <dbReference type="ARBA" id="ARBA00023136"/>
    </source>
</evidence>
<evidence type="ECO:0000256" key="4">
    <source>
        <dbReference type="ARBA" id="ARBA00023224"/>
    </source>
</evidence>
<feature type="transmembrane region" description="Helical" evidence="7">
    <location>
        <begin position="191"/>
        <end position="216"/>
    </location>
</feature>
<keyword evidence="2" id="KW-1003">Cell membrane</keyword>
<evidence type="ECO:0000259" key="9">
    <source>
        <dbReference type="PROSITE" id="PS50885"/>
    </source>
</evidence>
<dbReference type="Pfam" id="PF00015">
    <property type="entry name" value="MCPsignal"/>
    <property type="match status" value="1"/>
</dbReference>
<proteinExistence type="inferred from homology"/>
<reference evidence="11" key="1">
    <citation type="journal article" date="2019" name="Int. J. Syst. Evol. Microbiol.">
        <title>The Global Catalogue of Microorganisms (GCM) 10K type strain sequencing project: providing services to taxonomists for standard genome sequencing and annotation.</title>
        <authorList>
            <consortium name="The Broad Institute Genomics Platform"/>
            <consortium name="The Broad Institute Genome Sequencing Center for Infectious Disease"/>
            <person name="Wu L."/>
            <person name="Ma J."/>
        </authorList>
    </citation>
    <scope>NUCLEOTIDE SEQUENCE [LARGE SCALE GENOMIC DNA]</scope>
    <source>
        <strain evidence="11">TISTR 2466</strain>
    </source>
</reference>
<organism evidence="10 11">
    <name type="scientific">Sporolactobacillus shoreicorticis</name>
    <dbReference type="NCBI Taxonomy" id="1923877"/>
    <lineage>
        <taxon>Bacteria</taxon>
        <taxon>Bacillati</taxon>
        <taxon>Bacillota</taxon>
        <taxon>Bacilli</taxon>
        <taxon>Bacillales</taxon>
        <taxon>Sporolactobacillaceae</taxon>
        <taxon>Sporolactobacillus</taxon>
    </lineage>
</organism>
<comment type="caution">
    <text evidence="10">The sequence shown here is derived from an EMBL/GenBank/DDBJ whole genome shotgun (WGS) entry which is preliminary data.</text>
</comment>
<name>A0ABW5S7E9_9BACL</name>
<evidence type="ECO:0000256" key="6">
    <source>
        <dbReference type="PROSITE-ProRule" id="PRU00284"/>
    </source>
</evidence>
<dbReference type="Gene3D" id="1.10.287.950">
    <property type="entry name" value="Methyl-accepting chemotaxis protein"/>
    <property type="match status" value="1"/>
</dbReference>
<keyword evidence="4 6" id="KW-0807">Transducer</keyword>
<evidence type="ECO:0000256" key="2">
    <source>
        <dbReference type="ARBA" id="ARBA00022475"/>
    </source>
</evidence>
<dbReference type="EMBL" id="JBHUMQ010000039">
    <property type="protein sequence ID" value="MFD2695254.1"/>
    <property type="molecule type" value="Genomic_DNA"/>
</dbReference>
<evidence type="ECO:0000256" key="1">
    <source>
        <dbReference type="ARBA" id="ARBA00004236"/>
    </source>
</evidence>
<protein>
    <submittedName>
        <fullName evidence="10">Methyl-accepting chemotaxis protein</fullName>
    </submittedName>
</protein>
<dbReference type="PANTHER" id="PTHR32089:SF112">
    <property type="entry name" value="LYSOZYME-LIKE PROTEIN-RELATED"/>
    <property type="match status" value="1"/>
</dbReference>
<dbReference type="Proteomes" id="UP001597399">
    <property type="component" value="Unassembled WGS sequence"/>
</dbReference>
<evidence type="ECO:0000313" key="10">
    <source>
        <dbReference type="EMBL" id="MFD2695254.1"/>
    </source>
</evidence>
<evidence type="ECO:0000256" key="5">
    <source>
        <dbReference type="ARBA" id="ARBA00029447"/>
    </source>
</evidence>
<dbReference type="RefSeq" id="WP_253061026.1">
    <property type="nucleotide sequence ID" value="NZ_JAMXWM010000007.1"/>
</dbReference>
<keyword evidence="3 7" id="KW-0472">Membrane</keyword>
<comment type="subcellular location">
    <subcellularLocation>
        <location evidence="1">Cell membrane</location>
    </subcellularLocation>
</comment>
<dbReference type="Pfam" id="PF00672">
    <property type="entry name" value="HAMP"/>
    <property type="match status" value="1"/>
</dbReference>
<dbReference type="SMART" id="SM00304">
    <property type="entry name" value="HAMP"/>
    <property type="match status" value="1"/>
</dbReference>
<feature type="domain" description="HAMP" evidence="9">
    <location>
        <begin position="218"/>
        <end position="274"/>
    </location>
</feature>
<accession>A0ABW5S7E9</accession>
<dbReference type="InterPro" id="IPR003660">
    <property type="entry name" value="HAMP_dom"/>
</dbReference>
<dbReference type="SMART" id="SM00283">
    <property type="entry name" value="MA"/>
    <property type="match status" value="1"/>
</dbReference>
<dbReference type="SUPFAM" id="SSF58104">
    <property type="entry name" value="Methyl-accepting chemotaxis protein (MCP) signaling domain"/>
    <property type="match status" value="1"/>
</dbReference>
<gene>
    <name evidence="10" type="ORF">ACFSUE_16735</name>
</gene>
<keyword evidence="7" id="KW-0812">Transmembrane</keyword>
<dbReference type="InterPro" id="IPR004090">
    <property type="entry name" value="Chemotax_Me-accpt_rcpt"/>
</dbReference>